<evidence type="ECO:0000313" key="2">
    <source>
        <dbReference type="EMBL" id="ELU09394.1"/>
    </source>
</evidence>
<dbReference type="EMBL" id="KB298246">
    <property type="protein sequence ID" value="ELU09394.1"/>
    <property type="molecule type" value="Genomic_DNA"/>
</dbReference>
<evidence type="ECO:0000313" key="3">
    <source>
        <dbReference type="EnsemblMetazoa" id="CapteP218381"/>
    </source>
</evidence>
<feature type="non-terminal residue" evidence="2">
    <location>
        <position position="147"/>
    </location>
</feature>
<dbReference type="EMBL" id="AMQN01041710">
    <property type="status" value="NOT_ANNOTATED_CDS"/>
    <property type="molecule type" value="Genomic_DNA"/>
</dbReference>
<protein>
    <submittedName>
        <fullName evidence="2 3">Uncharacterized protein</fullName>
    </submittedName>
</protein>
<reference evidence="3" key="3">
    <citation type="submission" date="2015-06" db="UniProtKB">
        <authorList>
            <consortium name="EnsemblMetazoa"/>
        </authorList>
    </citation>
    <scope>IDENTIFICATION</scope>
</reference>
<dbReference type="OrthoDB" id="10066957at2759"/>
<evidence type="ECO:0000313" key="4">
    <source>
        <dbReference type="Proteomes" id="UP000014760"/>
    </source>
</evidence>
<gene>
    <name evidence="2" type="ORF">CAPTEDRAFT_218381</name>
</gene>
<sequence length="147" mass="16710">MDNAAFAKALSAALLDPQVRSSIGGIVAESIKQELVALRAEVKQKNAIIDQLKRRVDDLESTNDDLEQYQRRNSLRISGLLEEDNEDTFQRSLCVINETMKVEPPIQEQDIDRLSLFIDSKLDFKLRPDLDIFNEDIESLFIELSAS</sequence>
<dbReference type="AlphaFoldDB" id="R7USA0"/>
<organism evidence="2">
    <name type="scientific">Capitella teleta</name>
    <name type="common">Polychaete worm</name>
    <dbReference type="NCBI Taxonomy" id="283909"/>
    <lineage>
        <taxon>Eukaryota</taxon>
        <taxon>Metazoa</taxon>
        <taxon>Spiralia</taxon>
        <taxon>Lophotrochozoa</taxon>
        <taxon>Annelida</taxon>
        <taxon>Polychaeta</taxon>
        <taxon>Sedentaria</taxon>
        <taxon>Scolecida</taxon>
        <taxon>Capitellidae</taxon>
        <taxon>Capitella</taxon>
    </lineage>
</organism>
<dbReference type="EnsemblMetazoa" id="CapteT218381">
    <property type="protein sequence ID" value="CapteP218381"/>
    <property type="gene ID" value="CapteG218381"/>
</dbReference>
<feature type="coiled-coil region" evidence="1">
    <location>
        <begin position="28"/>
        <end position="72"/>
    </location>
</feature>
<reference evidence="4" key="1">
    <citation type="submission" date="2012-12" db="EMBL/GenBank/DDBJ databases">
        <authorList>
            <person name="Hellsten U."/>
            <person name="Grimwood J."/>
            <person name="Chapman J.A."/>
            <person name="Shapiro H."/>
            <person name="Aerts A."/>
            <person name="Otillar R.P."/>
            <person name="Terry A.Y."/>
            <person name="Boore J.L."/>
            <person name="Simakov O."/>
            <person name="Marletaz F."/>
            <person name="Cho S.-J."/>
            <person name="Edsinger-Gonzales E."/>
            <person name="Havlak P."/>
            <person name="Kuo D.-H."/>
            <person name="Larsson T."/>
            <person name="Lv J."/>
            <person name="Arendt D."/>
            <person name="Savage R."/>
            <person name="Osoegawa K."/>
            <person name="de Jong P."/>
            <person name="Lindberg D.R."/>
            <person name="Seaver E.C."/>
            <person name="Weisblat D.A."/>
            <person name="Putnam N.H."/>
            <person name="Grigoriev I.V."/>
            <person name="Rokhsar D.S."/>
        </authorList>
    </citation>
    <scope>NUCLEOTIDE SEQUENCE</scope>
    <source>
        <strain evidence="4">I ESC-2004</strain>
    </source>
</reference>
<evidence type="ECO:0000256" key="1">
    <source>
        <dbReference type="SAM" id="Coils"/>
    </source>
</evidence>
<dbReference type="Proteomes" id="UP000014760">
    <property type="component" value="Unassembled WGS sequence"/>
</dbReference>
<keyword evidence="1" id="KW-0175">Coiled coil</keyword>
<reference evidence="2 4" key="2">
    <citation type="journal article" date="2013" name="Nature">
        <title>Insights into bilaterian evolution from three spiralian genomes.</title>
        <authorList>
            <person name="Simakov O."/>
            <person name="Marletaz F."/>
            <person name="Cho S.J."/>
            <person name="Edsinger-Gonzales E."/>
            <person name="Havlak P."/>
            <person name="Hellsten U."/>
            <person name="Kuo D.H."/>
            <person name="Larsson T."/>
            <person name="Lv J."/>
            <person name="Arendt D."/>
            <person name="Savage R."/>
            <person name="Osoegawa K."/>
            <person name="de Jong P."/>
            <person name="Grimwood J."/>
            <person name="Chapman J.A."/>
            <person name="Shapiro H."/>
            <person name="Aerts A."/>
            <person name="Otillar R.P."/>
            <person name="Terry A.Y."/>
            <person name="Boore J.L."/>
            <person name="Grigoriev I.V."/>
            <person name="Lindberg D.R."/>
            <person name="Seaver E.C."/>
            <person name="Weisblat D.A."/>
            <person name="Putnam N.H."/>
            <person name="Rokhsar D.S."/>
        </authorList>
    </citation>
    <scope>NUCLEOTIDE SEQUENCE</scope>
    <source>
        <strain evidence="2 4">I ESC-2004</strain>
    </source>
</reference>
<proteinExistence type="predicted"/>
<dbReference type="HOGENOM" id="CLU_1772702_0_0_1"/>
<name>R7USA0_CAPTE</name>
<accession>R7USA0</accession>
<keyword evidence="4" id="KW-1185">Reference proteome</keyword>